<name>A0A3N2RPC3_9ENTR</name>
<evidence type="ECO:0000313" key="2">
    <source>
        <dbReference type="Proteomes" id="UP000268051"/>
    </source>
</evidence>
<organism evidence="1 2">
    <name type="scientific">Kluyvera ascorbata</name>
    <dbReference type="NCBI Taxonomy" id="51288"/>
    <lineage>
        <taxon>Bacteria</taxon>
        <taxon>Pseudomonadati</taxon>
        <taxon>Pseudomonadota</taxon>
        <taxon>Gammaproteobacteria</taxon>
        <taxon>Enterobacterales</taxon>
        <taxon>Enterobacteriaceae</taxon>
        <taxon>Kluyvera</taxon>
    </lineage>
</organism>
<evidence type="ECO:0000313" key="1">
    <source>
        <dbReference type="EMBL" id="ROU09216.1"/>
    </source>
</evidence>
<dbReference type="EMBL" id="RHFN01000054">
    <property type="protein sequence ID" value="ROU09216.1"/>
    <property type="molecule type" value="Genomic_DNA"/>
</dbReference>
<protein>
    <submittedName>
        <fullName evidence="1">IS110 family transposase</fullName>
    </submittedName>
</protein>
<feature type="non-terminal residue" evidence="1">
    <location>
        <position position="1"/>
    </location>
</feature>
<sequence>FIQKLEHQSGKLADWVRELLCRKSNFVVTCALANKLARIAWALTARQQTYEA</sequence>
<accession>A0A3N2RPC3</accession>
<proteinExistence type="predicted"/>
<comment type="caution">
    <text evidence="1">The sequence shown here is derived from an EMBL/GenBank/DDBJ whole genome shotgun (WGS) entry which is preliminary data.</text>
</comment>
<dbReference type="Proteomes" id="UP000268051">
    <property type="component" value="Unassembled WGS sequence"/>
</dbReference>
<dbReference type="AlphaFoldDB" id="A0A3N2RPC3"/>
<gene>
    <name evidence="1" type="ORF">EB837_25385</name>
</gene>
<reference evidence="1 2" key="1">
    <citation type="submission" date="2018-10" db="EMBL/GenBank/DDBJ databases">
        <title>Horizontal transference of carbapenem resistance between Klebsiella pneumoniae and Kluyvera ascorbata during abdominal infection: a case report.</title>
        <authorList>
            <person name="Raro O.H.F."/>
            <person name="Lima-Morales D."/>
            <person name="Barth A.L."/>
            <person name="Paim T.G.S."/>
            <person name="Mott M.P."/>
            <person name="Riche C.V.W."/>
            <person name="Teixeira U.F."/>
            <person name="Waechter F."/>
            <person name="Dias C.A.G."/>
        </authorList>
    </citation>
    <scope>NUCLEOTIDE SEQUENCE [LARGE SCALE GENOMIC DNA]</scope>
    <source>
        <strain evidence="1 2">OT2</strain>
    </source>
</reference>